<reference evidence="1 2" key="1">
    <citation type="submission" date="2019-04" db="EMBL/GenBank/DDBJ databases">
        <title>Herbidospora sp. NEAU-GS14.nov., a novel actinomycete isolated from soil.</title>
        <authorList>
            <person name="Han L."/>
        </authorList>
    </citation>
    <scope>NUCLEOTIDE SEQUENCE [LARGE SCALE GENOMIC DNA]</scope>
    <source>
        <strain evidence="1 2">NEAU-GS14</strain>
    </source>
</reference>
<name>A0A4U3MQC1_9ACTN</name>
<proteinExistence type="predicted"/>
<keyword evidence="1" id="KW-0808">Transferase</keyword>
<dbReference type="InterPro" id="IPR016181">
    <property type="entry name" value="Acyl_CoA_acyltransferase"/>
</dbReference>
<dbReference type="Proteomes" id="UP000308705">
    <property type="component" value="Unassembled WGS sequence"/>
</dbReference>
<dbReference type="GO" id="GO:0016740">
    <property type="term" value="F:transferase activity"/>
    <property type="evidence" value="ECO:0007669"/>
    <property type="project" value="UniProtKB-KW"/>
</dbReference>
<organism evidence="1 2">
    <name type="scientific">Herbidospora galbida</name>
    <dbReference type="NCBI Taxonomy" id="2575442"/>
    <lineage>
        <taxon>Bacteria</taxon>
        <taxon>Bacillati</taxon>
        <taxon>Actinomycetota</taxon>
        <taxon>Actinomycetes</taxon>
        <taxon>Streptosporangiales</taxon>
        <taxon>Streptosporangiaceae</taxon>
        <taxon>Herbidospora</taxon>
    </lineage>
</organism>
<sequence length="406" mass="44687">MRAGTAAVSFYEEAPKRPGVEAVRLTTAPLRSAPARWDELAPRTAAGFFNSRAWHQAHADPDAAAWHGVVLGWVGGAGRPSLRTVVPVSHYDRAPARPMLDPARLFGSMLRGGRLRTPEAWGRVTLIGATAGYRTVPVCHPDDEHLWARAVQYAMPDDGTAAVLYLDGPTAGRLTRYFPRAPLILTHARTVLRIQGATFEEHLGALQRSSRTLARREERVFADGARAIKVLPLTAALLPDLARLHPTPKEATAAERELRRYLASPLAGSAHVILCTHNGATIGYRLVFQHGDGLVAHRITVDPRRTGHFAEQPVLQSHAPVRMCLARHLQEIDFGVGGFTDKLRRGARLLPLWSLLLRPPLGWTARHTREVNRRRAGELFDAYAQDMDVDDLALLRLIAQTGMFAA</sequence>
<dbReference type="AlphaFoldDB" id="A0A4U3MQC1"/>
<protein>
    <submittedName>
        <fullName evidence="1">GNAT family N-acetyltransferase</fullName>
    </submittedName>
</protein>
<evidence type="ECO:0000313" key="2">
    <source>
        <dbReference type="Proteomes" id="UP000308705"/>
    </source>
</evidence>
<dbReference type="RefSeq" id="WP_137245786.1">
    <property type="nucleotide sequence ID" value="NZ_SZQA01000002.1"/>
</dbReference>
<dbReference type="SUPFAM" id="SSF55729">
    <property type="entry name" value="Acyl-CoA N-acyltransferases (Nat)"/>
    <property type="match status" value="1"/>
</dbReference>
<dbReference type="EMBL" id="SZQA01000002">
    <property type="protein sequence ID" value="TKK91089.1"/>
    <property type="molecule type" value="Genomic_DNA"/>
</dbReference>
<keyword evidence="2" id="KW-1185">Reference proteome</keyword>
<comment type="caution">
    <text evidence="1">The sequence shown here is derived from an EMBL/GenBank/DDBJ whole genome shotgun (WGS) entry which is preliminary data.</text>
</comment>
<evidence type="ECO:0000313" key="1">
    <source>
        <dbReference type="EMBL" id="TKK91089.1"/>
    </source>
</evidence>
<dbReference type="OrthoDB" id="8181984at2"/>
<accession>A0A4U3MQC1</accession>
<gene>
    <name evidence="1" type="ORF">FDA94_04905</name>
</gene>